<evidence type="ECO:0000313" key="2">
    <source>
        <dbReference type="EMBL" id="GLY70115.1"/>
    </source>
</evidence>
<dbReference type="NCBIfam" id="NF041646">
    <property type="entry name" value="VC0807_fam"/>
    <property type="match status" value="1"/>
</dbReference>
<dbReference type="RefSeq" id="WP_043842271.1">
    <property type="nucleotide sequence ID" value="NZ_BSTI01000020.1"/>
</dbReference>
<keyword evidence="1" id="KW-1133">Transmembrane helix</keyword>
<evidence type="ECO:0008006" key="4">
    <source>
        <dbReference type="Google" id="ProtNLM"/>
    </source>
</evidence>
<sequence length="226" mass="24780">MPQQAPEQVPPRARASSGAAIAVGWIVTVVFNIALPIVTYDVLADRGVGQVPALLLSGVWPAVEIVFRLLKDRRVDEFGLMVLVFIAVGVISMLAFNSPRLVLVKESAGFGLFGLVLLASLLAPRPLMFYFGRRFATNGDPARIDWWNGLWQYPGFRRSQRMLTVVWGVAVFLTAAVCIALTYLLSVDTMVVITNVVPYVVMAGLVMGTAVYGKRSGERRRQQAVQ</sequence>
<comment type="caution">
    <text evidence="2">The sequence shown here is derived from an EMBL/GenBank/DDBJ whole genome shotgun (WGS) entry which is preliminary data.</text>
</comment>
<organism evidence="2 3">
    <name type="scientific">Amycolatopsis taiwanensis</name>
    <dbReference type="NCBI Taxonomy" id="342230"/>
    <lineage>
        <taxon>Bacteria</taxon>
        <taxon>Bacillati</taxon>
        <taxon>Actinomycetota</taxon>
        <taxon>Actinomycetes</taxon>
        <taxon>Pseudonocardiales</taxon>
        <taxon>Pseudonocardiaceae</taxon>
        <taxon>Amycolatopsis</taxon>
    </lineage>
</organism>
<proteinExistence type="predicted"/>
<evidence type="ECO:0000256" key="1">
    <source>
        <dbReference type="SAM" id="Phobius"/>
    </source>
</evidence>
<protein>
    <recommendedName>
        <fullName evidence="4">DUF3159 domain-containing protein</fullName>
    </recommendedName>
</protein>
<dbReference type="AlphaFoldDB" id="A0A9W6VIW6"/>
<dbReference type="EMBL" id="BSTI01000020">
    <property type="protein sequence ID" value="GLY70115.1"/>
    <property type="molecule type" value="Genomic_DNA"/>
</dbReference>
<gene>
    <name evidence="2" type="ORF">Atai01_67340</name>
</gene>
<keyword evidence="1" id="KW-0812">Transmembrane</keyword>
<keyword evidence="1" id="KW-0472">Membrane</keyword>
<feature type="transmembrane region" description="Helical" evidence="1">
    <location>
        <begin position="77"/>
        <end position="96"/>
    </location>
</feature>
<reference evidence="2" key="1">
    <citation type="submission" date="2023-03" db="EMBL/GenBank/DDBJ databases">
        <title>Amycolatopsis taiwanensis NBRC 103393.</title>
        <authorList>
            <person name="Ichikawa N."/>
            <person name="Sato H."/>
            <person name="Tonouchi N."/>
        </authorList>
    </citation>
    <scope>NUCLEOTIDE SEQUENCE</scope>
    <source>
        <strain evidence="2">NBRC 103393</strain>
    </source>
</reference>
<keyword evidence="3" id="KW-1185">Reference proteome</keyword>
<evidence type="ECO:0000313" key="3">
    <source>
        <dbReference type="Proteomes" id="UP001165136"/>
    </source>
</evidence>
<feature type="transmembrane region" description="Helical" evidence="1">
    <location>
        <begin position="20"/>
        <end position="39"/>
    </location>
</feature>
<feature type="transmembrane region" description="Helical" evidence="1">
    <location>
        <begin position="165"/>
        <end position="185"/>
    </location>
</feature>
<feature type="transmembrane region" description="Helical" evidence="1">
    <location>
        <begin position="51"/>
        <end position="70"/>
    </location>
</feature>
<feature type="transmembrane region" description="Helical" evidence="1">
    <location>
        <begin position="191"/>
        <end position="212"/>
    </location>
</feature>
<feature type="transmembrane region" description="Helical" evidence="1">
    <location>
        <begin position="108"/>
        <end position="124"/>
    </location>
</feature>
<accession>A0A9W6VIW6</accession>
<dbReference type="Proteomes" id="UP001165136">
    <property type="component" value="Unassembled WGS sequence"/>
</dbReference>
<name>A0A9W6VIW6_9PSEU</name>